<accession>A0A4E0RMK6</accession>
<gene>
    <name evidence="13" type="ORF">D915_002101</name>
</gene>
<dbReference type="PROSITE" id="PS00232">
    <property type="entry name" value="CADHERIN_1"/>
    <property type="match status" value="3"/>
</dbReference>
<feature type="domain" description="Cadherin" evidence="12">
    <location>
        <begin position="788"/>
        <end position="936"/>
    </location>
</feature>
<feature type="domain" description="Cadherin" evidence="12">
    <location>
        <begin position="940"/>
        <end position="1066"/>
    </location>
</feature>
<evidence type="ECO:0000313" key="14">
    <source>
        <dbReference type="Proteomes" id="UP000230066"/>
    </source>
</evidence>
<dbReference type="InterPro" id="IPR050174">
    <property type="entry name" value="Protocadherin/Cadherin-CA"/>
</dbReference>
<evidence type="ECO:0000256" key="3">
    <source>
        <dbReference type="ARBA" id="ARBA00022737"/>
    </source>
</evidence>
<keyword evidence="5 10" id="KW-1133">Transmembrane helix</keyword>
<evidence type="ECO:0000259" key="12">
    <source>
        <dbReference type="PROSITE" id="PS50268"/>
    </source>
</evidence>
<evidence type="ECO:0000256" key="9">
    <source>
        <dbReference type="SAM" id="MobiDB-lite"/>
    </source>
</evidence>
<dbReference type="PANTHER" id="PTHR24028:SF146">
    <property type="entry name" value="CADHERIN 96CB, ISOFORM D-RELATED"/>
    <property type="match status" value="1"/>
</dbReference>
<dbReference type="SMART" id="SM00112">
    <property type="entry name" value="CA"/>
    <property type="match status" value="6"/>
</dbReference>
<comment type="subcellular location">
    <subcellularLocation>
        <location evidence="1">Membrane</location>
        <topology evidence="1">Single-pass membrane protein</topology>
    </subcellularLocation>
</comment>
<dbReference type="PROSITE" id="PS50268">
    <property type="entry name" value="CADHERIN_2"/>
    <property type="match status" value="7"/>
</dbReference>
<organism evidence="13 14">
    <name type="scientific">Fasciola hepatica</name>
    <name type="common">Liver fluke</name>
    <dbReference type="NCBI Taxonomy" id="6192"/>
    <lineage>
        <taxon>Eukaryota</taxon>
        <taxon>Metazoa</taxon>
        <taxon>Spiralia</taxon>
        <taxon>Lophotrochozoa</taxon>
        <taxon>Platyhelminthes</taxon>
        <taxon>Trematoda</taxon>
        <taxon>Digenea</taxon>
        <taxon>Plagiorchiida</taxon>
        <taxon>Echinostomata</taxon>
        <taxon>Echinostomatoidea</taxon>
        <taxon>Fasciolidae</taxon>
        <taxon>Fasciola</taxon>
    </lineage>
</organism>
<keyword evidence="3" id="KW-0677">Repeat</keyword>
<dbReference type="SUPFAM" id="SSF49313">
    <property type="entry name" value="Cadherin-like"/>
    <property type="match status" value="5"/>
</dbReference>
<feature type="domain" description="Cadherin" evidence="12">
    <location>
        <begin position="328"/>
        <end position="432"/>
    </location>
</feature>
<evidence type="ECO:0000256" key="7">
    <source>
        <dbReference type="ARBA" id="ARBA00023180"/>
    </source>
</evidence>
<feature type="domain" description="Cadherin" evidence="12">
    <location>
        <begin position="209"/>
        <end position="327"/>
    </location>
</feature>
<proteinExistence type="predicted"/>
<dbReference type="CDD" id="cd11304">
    <property type="entry name" value="Cadherin_repeat"/>
    <property type="match status" value="5"/>
</dbReference>
<evidence type="ECO:0000313" key="13">
    <source>
        <dbReference type="EMBL" id="THD27024.1"/>
    </source>
</evidence>
<feature type="domain" description="Cadherin" evidence="12">
    <location>
        <begin position="456"/>
        <end position="628"/>
    </location>
</feature>
<feature type="transmembrane region" description="Helical" evidence="10">
    <location>
        <begin position="1118"/>
        <end position="1142"/>
    </location>
</feature>
<keyword evidence="4 8" id="KW-0106">Calcium</keyword>
<dbReference type="InterPro" id="IPR020894">
    <property type="entry name" value="Cadherin_CS"/>
</dbReference>
<protein>
    <submittedName>
        <fullName evidence="13">Protocadherin-11 X-linked</fullName>
    </submittedName>
</protein>
<keyword evidence="2 10" id="KW-0812">Transmembrane</keyword>
<dbReference type="GO" id="GO:0005509">
    <property type="term" value="F:calcium ion binding"/>
    <property type="evidence" value="ECO:0007669"/>
    <property type="project" value="UniProtKB-UniRule"/>
</dbReference>
<keyword evidence="11" id="KW-0732">Signal</keyword>
<evidence type="ECO:0000256" key="11">
    <source>
        <dbReference type="SAM" id="SignalP"/>
    </source>
</evidence>
<dbReference type="PRINTS" id="PR00205">
    <property type="entry name" value="CADHERIN"/>
</dbReference>
<feature type="domain" description="Cadherin" evidence="12">
    <location>
        <begin position="628"/>
        <end position="787"/>
    </location>
</feature>
<feature type="chain" id="PRO_5020032110" evidence="11">
    <location>
        <begin position="20"/>
        <end position="1408"/>
    </location>
</feature>
<evidence type="ECO:0000256" key="8">
    <source>
        <dbReference type="PROSITE-ProRule" id="PRU00043"/>
    </source>
</evidence>
<comment type="caution">
    <text evidence="13">The sequence shown here is derived from an EMBL/GenBank/DDBJ whole genome shotgun (WGS) entry which is preliminary data.</text>
</comment>
<feature type="domain" description="Cadherin" evidence="12">
    <location>
        <begin position="28"/>
        <end position="178"/>
    </location>
</feature>
<dbReference type="Gene3D" id="2.60.40.60">
    <property type="entry name" value="Cadherins"/>
    <property type="match status" value="7"/>
</dbReference>
<dbReference type="EMBL" id="JXXN02000550">
    <property type="protein sequence ID" value="THD27024.1"/>
    <property type="molecule type" value="Genomic_DNA"/>
</dbReference>
<keyword evidence="14" id="KW-1185">Reference proteome</keyword>
<sequence length="1408" mass="156136">MSFNGVLIILATLSGIIYCTSPSAGENNQLQLTIFMEEELPRSSAVVNLSSLVKRKIPNTSDFYSVVQDSDLRFSFLETNSHFIIDYAYPGAQTLRIQTRVDRETVCPALDVKCATRFPTTDNSLTYEVTNPTFNSCTLPVLLMAETISSNGATKSGSQFILQLNINIGDINDNAPSWTSFSTALISLQQLNGTTIMQNMIGATNNNAVIPKMDLQVAEHTVIGTRLALPLAVDPDACPDNTTATYGIESQTVPDAFVLDWDQTVIEGSITSDSGLWLRVNKDLNHDEQPHHHVIIYAADAGLPRRLTGHLLLNISVTDVNDHPPKFNQSRHVVWVREHELIGSKIYQPPVYDADPSDRFRLEFGLRPSTAASTRSLFKINPQTGEISVQGIVDFEQFSQHQLHISVSDGKWTDEMELVVMVLNLNDHAPQIKLFSHLDSVSKDQSIFHSGTRNHLQAQLTVVVRENGPPNQLIATATVTDKDLTAQLRAESGLKNQNTESALKKLHHDFPLSLMSRNSRTLKPVCSVDNNQFSMEALELDASEPLRDRFRFKITLAGESLDREKQHRILLHVQCYDEDTISRIPQYSQYSASNALHHSGLYMPTGRRSASASLLVIVTDENDSPPILVSPQVVRLSENAPVDTLVMRIHATDADDPNSLAGTSGLRYQLTDEPLIVPARSSTAMSTGIKLSELIHTKVLSGEQLPSQPWFHVNPATGDLKTLVSFDRELVQSIVLPIQVTDGGDQGPFARPTDHPLGGQNMDQKCNMANGTVIIEIVDVNDCMPTFSQQLYEFSLSEDSRPPVRVGRVNVTDCDIDEENHLLEFWLQSSLSSKQTYSLVPDRILSSKIPNKNTQLISWFSVSKSGELFVRMPNFGPAGLHSSHSLTSDDYSPLDREKNEIIVLDIFARDSGSPALTGSAQIIIRITDVNDNAPEWEFPKPQHRLVNFSSEAAVGNRVTRLIALDPDEGPRGKVTYSILSGNEAGQFELDTESGWIYLAQPIDGPIRTPISGPLTQRPKHRTWPTRSSSMIRLYVQASDQGNPPRTSSSVLDILIQRPFQSQTPKVVSKSLARSDYARHNKQTDYRETGLETSTAEVHSDVYVESDRPAAGLLLSSDFLTLVSMITATLAALLLIFILFVVVRCRKLKQSQPPCSRHTPAPGAKWDSPEHRTSRKVTDRTNQGTRTGWIGEYVIPCLGDSKENRRAPRSVVNAERNITTPTDTYYPVHLSSTMSSRQPFTITEQQGHLLADIHPSDILLYSTNSSSMSPCQTIPRAGIDSSGNGNDYSFLVHSNHPVEDHSVCPSMLLNNTNLYRPQTFYPKAKELDFRIIPSSKPDPQFERYSETKGVDLLKDRQSGDRCASTDKDTFLTTVLNDKGQQDSVYTALNPELTQSKPQPPTLCQSSSFV</sequence>
<dbReference type="Proteomes" id="UP000230066">
    <property type="component" value="Unassembled WGS sequence"/>
</dbReference>
<keyword evidence="7" id="KW-0325">Glycoprotein</keyword>
<evidence type="ECO:0000256" key="10">
    <source>
        <dbReference type="SAM" id="Phobius"/>
    </source>
</evidence>
<reference evidence="13" key="1">
    <citation type="submission" date="2019-03" db="EMBL/GenBank/DDBJ databases">
        <title>Improved annotation for the trematode Fasciola hepatica.</title>
        <authorList>
            <person name="Choi Y.-J."/>
            <person name="Martin J."/>
            <person name="Mitreva M."/>
        </authorList>
    </citation>
    <scope>NUCLEOTIDE SEQUENCE [LARGE SCALE GENOMIC DNA]</scope>
</reference>
<evidence type="ECO:0000256" key="4">
    <source>
        <dbReference type="ARBA" id="ARBA00022837"/>
    </source>
</evidence>
<dbReference type="GO" id="GO:0005886">
    <property type="term" value="C:plasma membrane"/>
    <property type="evidence" value="ECO:0007669"/>
    <property type="project" value="InterPro"/>
</dbReference>
<keyword evidence="6 10" id="KW-0472">Membrane</keyword>
<dbReference type="InterPro" id="IPR002126">
    <property type="entry name" value="Cadherin-like_dom"/>
</dbReference>
<feature type="compositionally biased region" description="Basic and acidic residues" evidence="9">
    <location>
        <begin position="1166"/>
        <end position="1178"/>
    </location>
</feature>
<dbReference type="InterPro" id="IPR015919">
    <property type="entry name" value="Cadherin-like_sf"/>
</dbReference>
<dbReference type="GO" id="GO:0007156">
    <property type="term" value="P:homophilic cell adhesion via plasma membrane adhesion molecules"/>
    <property type="evidence" value="ECO:0007669"/>
    <property type="project" value="InterPro"/>
</dbReference>
<evidence type="ECO:0000256" key="6">
    <source>
        <dbReference type="ARBA" id="ARBA00023136"/>
    </source>
</evidence>
<dbReference type="Pfam" id="PF00028">
    <property type="entry name" value="Cadherin"/>
    <property type="match status" value="2"/>
</dbReference>
<evidence type="ECO:0000256" key="5">
    <source>
        <dbReference type="ARBA" id="ARBA00022989"/>
    </source>
</evidence>
<feature type="region of interest" description="Disordered" evidence="9">
    <location>
        <begin position="1150"/>
        <end position="1182"/>
    </location>
</feature>
<evidence type="ECO:0000256" key="2">
    <source>
        <dbReference type="ARBA" id="ARBA00022692"/>
    </source>
</evidence>
<name>A0A4E0RMK6_FASHE</name>
<evidence type="ECO:0000256" key="1">
    <source>
        <dbReference type="ARBA" id="ARBA00004167"/>
    </source>
</evidence>
<dbReference type="PANTHER" id="PTHR24028">
    <property type="entry name" value="CADHERIN-87A"/>
    <property type="match status" value="1"/>
</dbReference>
<feature type="signal peptide" evidence="11">
    <location>
        <begin position="1"/>
        <end position="19"/>
    </location>
</feature>